<comment type="subcellular location">
    <subcellularLocation>
        <location evidence="1">Cell outer membrane</location>
        <topology evidence="1">Multi-pass membrane protein</topology>
    </subcellularLocation>
</comment>
<reference evidence="9 10" key="1">
    <citation type="submission" date="2017-11" db="EMBL/GenBank/DDBJ databases">
        <title>Infants hospitalized years apart are colonized by the same room-sourced microbial strains.</title>
        <authorList>
            <person name="Brooks B."/>
            <person name="Olm M.R."/>
            <person name="Firek B.A."/>
            <person name="Baker R."/>
            <person name="Thomas B.C."/>
            <person name="Morowitz M.J."/>
            <person name="Banfield J.F."/>
        </authorList>
    </citation>
    <scope>NUCLEOTIDE SEQUENCE [LARGE SCALE GENOMIC DNA]</scope>
    <source>
        <strain evidence="9">S2_003_000_R3_20</strain>
    </source>
</reference>
<evidence type="ECO:0000313" key="10">
    <source>
        <dbReference type="Proteomes" id="UP000249282"/>
    </source>
</evidence>
<dbReference type="PANTHER" id="PTHR35093:SF8">
    <property type="entry name" value="OUTER MEMBRANE PROTEIN NMB0088-RELATED"/>
    <property type="match status" value="1"/>
</dbReference>
<keyword evidence="5 8" id="KW-0732">Signal</keyword>
<comment type="caution">
    <text evidence="9">The sequence shown here is derived from an EMBL/GenBank/DDBJ whole genome shotgun (WGS) entry which is preliminary data.</text>
</comment>
<evidence type="ECO:0000256" key="1">
    <source>
        <dbReference type="ARBA" id="ARBA00004571"/>
    </source>
</evidence>
<dbReference type="GO" id="GO:0015483">
    <property type="term" value="F:long-chain fatty acid transporting porin activity"/>
    <property type="evidence" value="ECO:0007669"/>
    <property type="project" value="TreeGrafter"/>
</dbReference>
<feature type="chain" id="PRO_5015932026" evidence="8">
    <location>
        <begin position="26"/>
        <end position="404"/>
    </location>
</feature>
<feature type="signal peptide" evidence="8">
    <location>
        <begin position="1"/>
        <end position="25"/>
    </location>
</feature>
<protein>
    <submittedName>
        <fullName evidence="9">Transport of long-chain fatty acid</fullName>
    </submittedName>
</protein>
<accession>A0A2W5RQT9</accession>
<evidence type="ECO:0000256" key="5">
    <source>
        <dbReference type="ARBA" id="ARBA00022729"/>
    </source>
</evidence>
<evidence type="ECO:0000256" key="6">
    <source>
        <dbReference type="ARBA" id="ARBA00023136"/>
    </source>
</evidence>
<organism evidence="9 10">
    <name type="scientific">Acinetobacter johnsonii</name>
    <dbReference type="NCBI Taxonomy" id="40214"/>
    <lineage>
        <taxon>Bacteria</taxon>
        <taxon>Pseudomonadati</taxon>
        <taxon>Pseudomonadota</taxon>
        <taxon>Gammaproteobacteria</taxon>
        <taxon>Moraxellales</taxon>
        <taxon>Moraxellaceae</taxon>
        <taxon>Acinetobacter</taxon>
    </lineage>
</organism>
<evidence type="ECO:0000256" key="4">
    <source>
        <dbReference type="ARBA" id="ARBA00022692"/>
    </source>
</evidence>
<dbReference type="AlphaFoldDB" id="A0A2W5RQT9"/>
<keyword evidence="6" id="KW-0472">Membrane</keyword>
<dbReference type="InterPro" id="IPR005017">
    <property type="entry name" value="OMPP1/FadL/TodX"/>
</dbReference>
<evidence type="ECO:0000256" key="3">
    <source>
        <dbReference type="ARBA" id="ARBA00022452"/>
    </source>
</evidence>
<evidence type="ECO:0000256" key="7">
    <source>
        <dbReference type="ARBA" id="ARBA00023237"/>
    </source>
</evidence>
<dbReference type="Proteomes" id="UP000249282">
    <property type="component" value="Unassembled WGS sequence"/>
</dbReference>
<dbReference type="GO" id="GO:0009279">
    <property type="term" value="C:cell outer membrane"/>
    <property type="evidence" value="ECO:0007669"/>
    <property type="project" value="UniProtKB-SubCell"/>
</dbReference>
<name>A0A2W5RQT9_ACIJO</name>
<dbReference type="EMBL" id="QFQJ01000010">
    <property type="protein sequence ID" value="PZQ92958.1"/>
    <property type="molecule type" value="Genomic_DNA"/>
</dbReference>
<keyword evidence="7" id="KW-0998">Cell outer membrane</keyword>
<sequence length="404" mass="45580">MTVNINLLGSPLLCLCLYSSGSCFAAAFERSGQTIQPFFEHGNYAEISLAYIDPDVSGQVQQIETLQQFGITDFSTGNLSNEQVMLGAALKLQLNPQFKFAVIYDQPFAVDIDYRYRPKIYGESYEVESADIDFESHNLSSLLGYQFNPQWEIYGGFSYQSFAGSLKAKGQAYSVFDGYDAEFKQDESLGWLAGISYQIPEYYFRTSLTYRSAIKHEITTTESIEVGIDTPNVMEVKTPQSVNLDFMTGLPNQNILYGTIRWVNWQDFVIQPPKFKAVIDYVAIFYPEATDVKLIQYNEDQWSAKLGLAHVWNKKWLSTMELLWDSGINNPASTLNPSDGYQGIGLGSMYTYNTQFDIAAGLYYLHFKKSKTSSDSNPLANITGLSALNDNDAWIFGLKFAHHF</sequence>
<keyword evidence="3" id="KW-1134">Transmembrane beta strand</keyword>
<keyword evidence="4" id="KW-0812">Transmembrane</keyword>
<comment type="similarity">
    <text evidence="2">Belongs to the OmpP1/FadL family.</text>
</comment>
<evidence type="ECO:0000313" key="9">
    <source>
        <dbReference type="EMBL" id="PZQ92958.1"/>
    </source>
</evidence>
<evidence type="ECO:0000256" key="2">
    <source>
        <dbReference type="ARBA" id="ARBA00008163"/>
    </source>
</evidence>
<dbReference type="Pfam" id="PF03349">
    <property type="entry name" value="Toluene_X"/>
    <property type="match status" value="1"/>
</dbReference>
<dbReference type="SUPFAM" id="SSF56935">
    <property type="entry name" value="Porins"/>
    <property type="match status" value="1"/>
</dbReference>
<dbReference type="Gene3D" id="2.40.160.60">
    <property type="entry name" value="Outer membrane protein transport protein (OMPP1/FadL/TodX)"/>
    <property type="match status" value="1"/>
</dbReference>
<dbReference type="PANTHER" id="PTHR35093">
    <property type="entry name" value="OUTER MEMBRANE PROTEIN NMB0088-RELATED"/>
    <property type="match status" value="1"/>
</dbReference>
<evidence type="ECO:0000256" key="8">
    <source>
        <dbReference type="SAM" id="SignalP"/>
    </source>
</evidence>
<gene>
    <name evidence="9" type="ORF">DI542_03455</name>
</gene>
<proteinExistence type="inferred from homology"/>